<dbReference type="InterPro" id="IPR029787">
    <property type="entry name" value="Nucleotide_cyclase"/>
</dbReference>
<gene>
    <name evidence="13" type="ORF">H4O21_05780</name>
</gene>
<feature type="domain" description="PAC" evidence="10">
    <location>
        <begin position="419"/>
        <end position="470"/>
    </location>
</feature>
<dbReference type="Proteomes" id="UP000565262">
    <property type="component" value="Unassembled WGS sequence"/>
</dbReference>
<dbReference type="SUPFAM" id="SSF55785">
    <property type="entry name" value="PYP-like sensor domain (PAS domain)"/>
    <property type="match status" value="2"/>
</dbReference>
<dbReference type="Pfam" id="PF08448">
    <property type="entry name" value="PAS_4"/>
    <property type="match status" value="1"/>
</dbReference>
<dbReference type="AlphaFoldDB" id="A0A839INM4"/>
<dbReference type="Pfam" id="PF00990">
    <property type="entry name" value="GGDEF"/>
    <property type="match status" value="1"/>
</dbReference>
<dbReference type="PROSITE" id="PS50887">
    <property type="entry name" value="GGDEF"/>
    <property type="match status" value="1"/>
</dbReference>
<dbReference type="InterPro" id="IPR043128">
    <property type="entry name" value="Rev_trsase/Diguanyl_cyclase"/>
</dbReference>
<evidence type="ECO:0000256" key="4">
    <source>
        <dbReference type="ARBA" id="ARBA00022679"/>
    </source>
</evidence>
<keyword evidence="2" id="KW-0997">Cell inner membrane</keyword>
<dbReference type="Pfam" id="PF00563">
    <property type="entry name" value="EAL"/>
    <property type="match status" value="1"/>
</dbReference>
<keyword evidence="5" id="KW-0547">Nucleotide-binding</keyword>
<dbReference type="NCBIfam" id="TIGR00254">
    <property type="entry name" value="GGDEF"/>
    <property type="match status" value="1"/>
</dbReference>
<dbReference type="InterPro" id="IPR035919">
    <property type="entry name" value="EAL_sf"/>
</dbReference>
<evidence type="ECO:0000313" key="13">
    <source>
        <dbReference type="EMBL" id="MBB1486112.1"/>
    </source>
</evidence>
<accession>A0A839INM4</accession>
<reference evidence="13 14" key="1">
    <citation type="submission" date="2020-08" db="EMBL/GenBank/DDBJ databases">
        <title>Oceanospirillum sp. nov. isolated from marine sediment.</title>
        <authorList>
            <person name="Ji X."/>
        </authorList>
    </citation>
    <scope>NUCLEOTIDE SEQUENCE [LARGE SCALE GENOMIC DNA]</scope>
    <source>
        <strain evidence="13 14">D5</strain>
    </source>
</reference>
<dbReference type="InterPro" id="IPR000700">
    <property type="entry name" value="PAS-assoc_C"/>
</dbReference>
<comment type="subcellular location">
    <subcellularLocation>
        <location evidence="1">Cell inner membrane</location>
        <topology evidence="1">Multi-pass membrane protein</topology>
    </subcellularLocation>
</comment>
<feature type="domain" description="GGDEF" evidence="12">
    <location>
        <begin position="631"/>
        <end position="765"/>
    </location>
</feature>
<dbReference type="InterPro" id="IPR001633">
    <property type="entry name" value="EAL_dom"/>
</dbReference>
<dbReference type="CDD" id="cd00130">
    <property type="entry name" value="PAS"/>
    <property type="match status" value="1"/>
</dbReference>
<keyword evidence="6" id="KW-0418">Kinase</keyword>
<dbReference type="InterPro" id="IPR035965">
    <property type="entry name" value="PAS-like_dom_sf"/>
</dbReference>
<evidence type="ECO:0000256" key="5">
    <source>
        <dbReference type="ARBA" id="ARBA00022741"/>
    </source>
</evidence>
<dbReference type="SMART" id="SM00052">
    <property type="entry name" value="EAL"/>
    <property type="match status" value="1"/>
</dbReference>
<dbReference type="Pfam" id="PF09308">
    <property type="entry name" value="LuxQ-periplasm"/>
    <property type="match status" value="1"/>
</dbReference>
<dbReference type="CDD" id="cd01949">
    <property type="entry name" value="GGDEF"/>
    <property type="match status" value="1"/>
</dbReference>
<dbReference type="InterPro" id="IPR015387">
    <property type="entry name" value="LuxQ-periplasm_dom"/>
</dbReference>
<dbReference type="PANTHER" id="PTHR44757:SF2">
    <property type="entry name" value="BIOFILM ARCHITECTURE MAINTENANCE PROTEIN MBAA"/>
    <property type="match status" value="1"/>
</dbReference>
<dbReference type="RefSeq" id="WP_182807894.1">
    <property type="nucleotide sequence ID" value="NZ_JACJFM010000005.1"/>
</dbReference>
<dbReference type="Gene3D" id="3.20.20.450">
    <property type="entry name" value="EAL domain"/>
    <property type="match status" value="1"/>
</dbReference>
<dbReference type="SMART" id="SM00091">
    <property type="entry name" value="PAS"/>
    <property type="match status" value="2"/>
</dbReference>
<keyword evidence="9" id="KW-0812">Transmembrane</keyword>
<dbReference type="InterPro" id="IPR000014">
    <property type="entry name" value="PAS"/>
</dbReference>
<feature type="domain" description="EAL" evidence="11">
    <location>
        <begin position="774"/>
        <end position="1028"/>
    </location>
</feature>
<dbReference type="EMBL" id="JACJFM010000005">
    <property type="protein sequence ID" value="MBB1486112.1"/>
    <property type="molecule type" value="Genomic_DNA"/>
</dbReference>
<dbReference type="SUPFAM" id="SSF55073">
    <property type="entry name" value="Nucleotide cyclase"/>
    <property type="match status" value="1"/>
</dbReference>
<evidence type="ECO:0000256" key="8">
    <source>
        <dbReference type="ARBA" id="ARBA00023012"/>
    </source>
</evidence>
<keyword evidence="4" id="KW-0808">Transferase</keyword>
<keyword evidence="9" id="KW-1133">Transmembrane helix</keyword>
<dbReference type="PROSITE" id="PS50113">
    <property type="entry name" value="PAC"/>
    <property type="match status" value="1"/>
</dbReference>
<name>A0A839INM4_9GAMM</name>
<evidence type="ECO:0000256" key="3">
    <source>
        <dbReference type="ARBA" id="ARBA00022553"/>
    </source>
</evidence>
<keyword evidence="7" id="KW-0067">ATP-binding</keyword>
<dbReference type="Gene3D" id="3.30.450.220">
    <property type="entry name" value="LuxQ periplasmic domain, N-terminal subdomain"/>
    <property type="match status" value="1"/>
</dbReference>
<feature type="transmembrane region" description="Helical" evidence="9">
    <location>
        <begin position="274"/>
        <end position="296"/>
    </location>
</feature>
<dbReference type="SMART" id="SM00267">
    <property type="entry name" value="GGDEF"/>
    <property type="match status" value="1"/>
</dbReference>
<evidence type="ECO:0000256" key="6">
    <source>
        <dbReference type="ARBA" id="ARBA00022777"/>
    </source>
</evidence>
<dbReference type="InterPro" id="IPR000160">
    <property type="entry name" value="GGDEF_dom"/>
</dbReference>
<dbReference type="Pfam" id="PF13188">
    <property type="entry name" value="PAS_8"/>
    <property type="match status" value="1"/>
</dbReference>
<evidence type="ECO:0000259" key="12">
    <source>
        <dbReference type="PROSITE" id="PS50887"/>
    </source>
</evidence>
<keyword evidence="14" id="KW-1185">Reference proteome</keyword>
<evidence type="ECO:0000256" key="1">
    <source>
        <dbReference type="ARBA" id="ARBA00004429"/>
    </source>
</evidence>
<evidence type="ECO:0000313" key="14">
    <source>
        <dbReference type="Proteomes" id="UP000565262"/>
    </source>
</evidence>
<dbReference type="GO" id="GO:0016791">
    <property type="term" value="F:phosphatase activity"/>
    <property type="evidence" value="ECO:0007669"/>
    <property type="project" value="InterPro"/>
</dbReference>
<dbReference type="CDD" id="cd01948">
    <property type="entry name" value="EAL"/>
    <property type="match status" value="1"/>
</dbReference>
<sequence>MHKRKLAQVSFTTLLFSVVTVAICFVVALLMIPAYQGSQKALSEEIRMLHQHNQRVLGYMLEQQLSNIARMSYEITQKSELRASLLANDLLSVQMLLDDSVQGSSGEKIDLLIVESTAGKQAASTPFALFGLNIDYKELTSRPAMPEQWSSYSTADGLSLLKLKLPVVHPGSGRVLGYLYTCVLVNDNFWILNEIQTISGTDAVAIIHNGLPLARLTDHAQQDISVLKADMQQQPFLKVDGGVLFEYQIPIADHDYSIRTLQPDTSLQMLKQAYIGRLGTTALTVLVVSLLIFYILRSLLRSSLHRIVQYAEQTASMEQEQTYPGNDFKEFSRVGQAISEMARLIKEREHRLNAVIQNATGLIAIKGTDLKYQTVNTRIVEMTGRNDMIGLSDKEVFSESFANFLQSTDRLVLESGQPCQYEMDLAGKDGIHTYLTSKFPLKNEDGVVYALGSIATDITEQRKDQQRLELTSQVFQNTAEGIVIFDEQMNCLLCNKAFTELTGYEQNNAGTIGHQLLKQGEIKRAILARNNWQGEMLQRRKDNSAFPAWLSVSAVQSTPPTHTRRYSLLKSEQQQAGIQYVIVISDISQLREAQERLVHIANYDAITGLPNRSLFFDRFEQSISRAARNGQPLALLYIDINQFKQINDQYGHQEGDQLLKECASRIRDCLEQGDTLSRINADEYLVLIENSGRAHNNAEQIASQIVNQFRTPFLTHLDDDVHISASIGVALYPSDGDETQTLFTHADVALFQAKNSSSHFQFYDGSVNEQAEKRLILERGLKKAIQSDDQLTMHFQPKYTVDGCKMIGTEALVRWIHPDEGFIPPDQFIGIAEESELIIRLGRKVLQMSCRAAKNWLDAGYTVPVAVNLSPRQLLDQHLLADIDQALQESGLPVEYLELEITETVVIEDIDRVISILKQLRNKGIRISVDDFGTGYSSLIYLKRLPVDTVKIDRSFLEDVPGDPDDESLIRAIINMSHSLGLQVISEGVETEAQQRFLQIEGCDELQGYLLSRPLPEKDLLALLQTTEEALPAGNNHSHL</sequence>
<dbReference type="InterPro" id="IPR052155">
    <property type="entry name" value="Biofilm_reg_signaling"/>
</dbReference>
<dbReference type="GO" id="GO:0004673">
    <property type="term" value="F:protein histidine kinase activity"/>
    <property type="evidence" value="ECO:0007669"/>
    <property type="project" value="InterPro"/>
</dbReference>
<dbReference type="InterPro" id="IPR043056">
    <property type="entry name" value="LuxQ-periplasm_N"/>
</dbReference>
<protein>
    <submittedName>
        <fullName evidence="13">EAL domain-containing protein</fullName>
    </submittedName>
</protein>
<organism evidence="13 14">
    <name type="scientific">Oceanospirillum sediminis</name>
    <dbReference type="NCBI Taxonomy" id="2760088"/>
    <lineage>
        <taxon>Bacteria</taxon>
        <taxon>Pseudomonadati</taxon>
        <taxon>Pseudomonadota</taxon>
        <taxon>Gammaproteobacteria</taxon>
        <taxon>Oceanospirillales</taxon>
        <taxon>Oceanospirillaceae</taxon>
        <taxon>Oceanospirillum</taxon>
    </lineage>
</organism>
<evidence type="ECO:0000259" key="10">
    <source>
        <dbReference type="PROSITE" id="PS50113"/>
    </source>
</evidence>
<dbReference type="InterPro" id="IPR029151">
    <property type="entry name" value="Sensor-like_sf"/>
</dbReference>
<evidence type="ECO:0000256" key="9">
    <source>
        <dbReference type="SAM" id="Phobius"/>
    </source>
</evidence>
<evidence type="ECO:0000256" key="2">
    <source>
        <dbReference type="ARBA" id="ARBA00022519"/>
    </source>
</evidence>
<dbReference type="Gene3D" id="3.30.450.20">
    <property type="entry name" value="PAS domain"/>
    <property type="match status" value="2"/>
</dbReference>
<dbReference type="PROSITE" id="PS50883">
    <property type="entry name" value="EAL"/>
    <property type="match status" value="1"/>
</dbReference>
<dbReference type="PANTHER" id="PTHR44757">
    <property type="entry name" value="DIGUANYLATE CYCLASE DGCP"/>
    <property type="match status" value="1"/>
</dbReference>
<keyword evidence="2" id="KW-1003">Cell membrane</keyword>
<dbReference type="InterPro" id="IPR013656">
    <property type="entry name" value="PAS_4"/>
</dbReference>
<keyword evidence="3" id="KW-0597">Phosphoprotein</keyword>
<evidence type="ECO:0000256" key="7">
    <source>
        <dbReference type="ARBA" id="ARBA00022840"/>
    </source>
</evidence>
<comment type="caution">
    <text evidence="13">The sequence shown here is derived from an EMBL/GenBank/DDBJ whole genome shotgun (WGS) entry which is preliminary data.</text>
</comment>
<proteinExistence type="predicted"/>
<dbReference type="SUPFAM" id="SSF103190">
    <property type="entry name" value="Sensory domain-like"/>
    <property type="match status" value="1"/>
</dbReference>
<evidence type="ECO:0000259" key="11">
    <source>
        <dbReference type="PROSITE" id="PS50883"/>
    </source>
</evidence>
<dbReference type="GO" id="GO:0005524">
    <property type="term" value="F:ATP binding"/>
    <property type="evidence" value="ECO:0007669"/>
    <property type="project" value="UniProtKB-KW"/>
</dbReference>
<dbReference type="GO" id="GO:0005886">
    <property type="term" value="C:plasma membrane"/>
    <property type="evidence" value="ECO:0007669"/>
    <property type="project" value="UniProtKB-SubCell"/>
</dbReference>
<dbReference type="GO" id="GO:0000160">
    <property type="term" value="P:phosphorelay signal transduction system"/>
    <property type="evidence" value="ECO:0007669"/>
    <property type="project" value="UniProtKB-KW"/>
</dbReference>
<feature type="transmembrane region" description="Helical" evidence="9">
    <location>
        <begin position="12"/>
        <end position="35"/>
    </location>
</feature>
<dbReference type="Gene3D" id="3.30.70.270">
    <property type="match status" value="1"/>
</dbReference>
<keyword evidence="8" id="KW-0902">Two-component regulatory system</keyword>
<keyword evidence="9" id="KW-0472">Membrane</keyword>
<dbReference type="SUPFAM" id="SSF141868">
    <property type="entry name" value="EAL domain-like"/>
    <property type="match status" value="1"/>
</dbReference>